<evidence type="ECO:0000313" key="6">
    <source>
        <dbReference type="EMBL" id="KDR38884.1"/>
    </source>
</evidence>
<evidence type="ECO:0000259" key="5">
    <source>
        <dbReference type="Pfam" id="PF09084"/>
    </source>
</evidence>
<gene>
    <name evidence="6" type="ORF">BG61_36640</name>
</gene>
<name>A0A069PGB1_9BURK</name>
<dbReference type="STRING" id="60547.GCA_000751215_02232"/>
<evidence type="ECO:0000256" key="3">
    <source>
        <dbReference type="ARBA" id="ARBA00022729"/>
    </source>
</evidence>
<comment type="similarity">
    <text evidence="2">Belongs to the bacterial solute-binding protein SsuA/TauA family.</text>
</comment>
<evidence type="ECO:0000313" key="7">
    <source>
        <dbReference type="Proteomes" id="UP000027466"/>
    </source>
</evidence>
<dbReference type="SUPFAM" id="SSF53850">
    <property type="entry name" value="Periplasmic binding protein-like II"/>
    <property type="match status" value="1"/>
</dbReference>
<comment type="subcellular location">
    <subcellularLocation>
        <location evidence="1">Periplasm</location>
    </subcellularLocation>
</comment>
<dbReference type="Proteomes" id="UP000027466">
    <property type="component" value="Unassembled WGS sequence"/>
</dbReference>
<dbReference type="Pfam" id="PF09084">
    <property type="entry name" value="NMT1"/>
    <property type="match status" value="1"/>
</dbReference>
<reference evidence="6 7" key="1">
    <citation type="submission" date="2014-03" db="EMBL/GenBank/DDBJ databases">
        <title>Draft Genome Sequences of Four Burkholderia Strains.</title>
        <authorList>
            <person name="Liu X.Y."/>
            <person name="Li C.X."/>
            <person name="Xu J.H."/>
        </authorList>
    </citation>
    <scope>NUCLEOTIDE SEQUENCE [LARGE SCALE GENOMIC DNA]</scope>
    <source>
        <strain evidence="6 7">DSM 50014</strain>
    </source>
</reference>
<accession>A0A069PGB1</accession>
<evidence type="ECO:0000256" key="4">
    <source>
        <dbReference type="SAM" id="SignalP"/>
    </source>
</evidence>
<dbReference type="InterPro" id="IPR015168">
    <property type="entry name" value="SsuA/THI5"/>
</dbReference>
<dbReference type="PANTHER" id="PTHR30024">
    <property type="entry name" value="ALIPHATIC SULFONATES-BINDING PROTEIN-RELATED"/>
    <property type="match status" value="1"/>
</dbReference>
<dbReference type="EMBL" id="JFHC01000072">
    <property type="protein sequence ID" value="KDR38884.1"/>
    <property type="molecule type" value="Genomic_DNA"/>
</dbReference>
<dbReference type="Gene3D" id="3.40.190.10">
    <property type="entry name" value="Periplasmic binding protein-like II"/>
    <property type="match status" value="2"/>
</dbReference>
<comment type="caution">
    <text evidence="6">The sequence shown here is derived from an EMBL/GenBank/DDBJ whole genome shotgun (WGS) entry which is preliminary data.</text>
</comment>
<protein>
    <submittedName>
        <fullName evidence="6">ABC transporter substrate-binding protein</fullName>
    </submittedName>
</protein>
<evidence type="ECO:0000256" key="2">
    <source>
        <dbReference type="ARBA" id="ARBA00010742"/>
    </source>
</evidence>
<feature type="domain" description="SsuA/THI5-like" evidence="5">
    <location>
        <begin position="74"/>
        <end position="262"/>
    </location>
</feature>
<proteinExistence type="inferred from homology"/>
<evidence type="ECO:0000256" key="1">
    <source>
        <dbReference type="ARBA" id="ARBA00004418"/>
    </source>
</evidence>
<dbReference type="GO" id="GO:0042597">
    <property type="term" value="C:periplasmic space"/>
    <property type="evidence" value="ECO:0007669"/>
    <property type="project" value="UniProtKB-SubCell"/>
</dbReference>
<feature type="signal peptide" evidence="4">
    <location>
        <begin position="1"/>
        <end position="27"/>
    </location>
</feature>
<sequence length="334" mass="35509">MENSVKSLLQSIYSGLLALCVAQPAFALAPEPAPLPQPLTLTIGYVKVGHLAPMLAIADTLKKLNVIVKSVEFVRYADARTALLSGSIDIGAVGPGDLPIVLAQGNTNLVGLTGVAASSKYLVVRTGVQINDWKDIAGKRIGIAPGSAVWFQWAATLAEKNIPYKSFTAVNIQGGGTAFVQALKRGDIDAFLCWEPFESQVVGAGDGYFAKRIEYGHSKAVGAELGMLAATSTAMKTKRDAVQRFLWAYLHGQDALSKNPEAFAQAYSRYVGLPLDVTRPSVRLIQLGGVLDAAQIKAQAAEFHKLGVIPKDVSNEVGQYFDDSLVKALQHGGT</sequence>
<keyword evidence="7" id="KW-1185">Reference proteome</keyword>
<feature type="chain" id="PRO_5001664242" evidence="4">
    <location>
        <begin position="28"/>
        <end position="334"/>
    </location>
</feature>
<keyword evidence="3 4" id="KW-0732">Signal</keyword>
<organism evidence="6 7">
    <name type="scientific">Caballeronia glathei</name>
    <dbReference type="NCBI Taxonomy" id="60547"/>
    <lineage>
        <taxon>Bacteria</taxon>
        <taxon>Pseudomonadati</taxon>
        <taxon>Pseudomonadota</taxon>
        <taxon>Betaproteobacteria</taxon>
        <taxon>Burkholderiales</taxon>
        <taxon>Burkholderiaceae</taxon>
        <taxon>Caballeronia</taxon>
    </lineage>
</organism>
<dbReference type="AlphaFoldDB" id="A0A069PGB1"/>
<dbReference type="PANTHER" id="PTHR30024:SF47">
    <property type="entry name" value="TAURINE-BINDING PERIPLASMIC PROTEIN"/>
    <property type="match status" value="1"/>
</dbReference>